<accession>A0A161XKH1</accession>
<evidence type="ECO:0000313" key="5">
    <source>
        <dbReference type="EMBL" id="KZM37287.1"/>
    </source>
</evidence>
<protein>
    <recommendedName>
        <fullName evidence="4">LamG-like jellyroll fold domain-containing protein</fullName>
    </recommendedName>
</protein>
<feature type="domain" description="LamG-like jellyroll fold" evidence="4">
    <location>
        <begin position="426"/>
        <end position="560"/>
    </location>
</feature>
<dbReference type="PATRIC" id="fig|43678.3.peg.1"/>
<feature type="region of interest" description="Disordered" evidence="3">
    <location>
        <begin position="365"/>
        <end position="395"/>
    </location>
</feature>
<evidence type="ECO:0000256" key="3">
    <source>
        <dbReference type="SAM" id="MobiDB-lite"/>
    </source>
</evidence>
<dbReference type="STRING" id="43678.OJAG_00010"/>
<name>A0A161XKH1_9CELL</name>
<comment type="caution">
    <text evidence="5">The sequence shown here is derived from an EMBL/GenBank/DDBJ whole genome shotgun (WGS) entry which is preliminary data.</text>
</comment>
<keyword evidence="1" id="KW-0732">Signal</keyword>
<keyword evidence="2" id="KW-1015">Disulfide bond</keyword>
<dbReference type="Pfam" id="PF13385">
    <property type="entry name" value="Laminin_G_3"/>
    <property type="match status" value="2"/>
</dbReference>
<dbReference type="PANTHER" id="PTHR47635">
    <property type="entry name" value="CUB DOMAIN-CONTAINING PROTEIN"/>
    <property type="match status" value="1"/>
</dbReference>
<evidence type="ECO:0000313" key="6">
    <source>
        <dbReference type="Proteomes" id="UP000076447"/>
    </source>
</evidence>
<feature type="compositionally biased region" description="Polar residues" evidence="3">
    <location>
        <begin position="374"/>
        <end position="389"/>
    </location>
</feature>
<dbReference type="PANTHER" id="PTHR47635:SF2">
    <property type="entry name" value="LAMG-LIKE JELLYROLL FOLD DOMAIN-CONTAINING PROTEIN"/>
    <property type="match status" value="1"/>
</dbReference>
<dbReference type="Pfam" id="PF17963">
    <property type="entry name" value="Big_9"/>
    <property type="match status" value="2"/>
</dbReference>
<dbReference type="SUPFAM" id="SSF49899">
    <property type="entry name" value="Concanavalin A-like lectins/glucanases"/>
    <property type="match status" value="2"/>
</dbReference>
<proteinExistence type="predicted"/>
<dbReference type="Gene3D" id="2.60.40.3440">
    <property type="match status" value="1"/>
</dbReference>
<organism evidence="5 6">
    <name type="scientific">Oerskovia enterophila</name>
    <dbReference type="NCBI Taxonomy" id="43678"/>
    <lineage>
        <taxon>Bacteria</taxon>
        <taxon>Bacillati</taxon>
        <taxon>Actinomycetota</taxon>
        <taxon>Actinomycetes</taxon>
        <taxon>Micrococcales</taxon>
        <taxon>Cellulomonadaceae</taxon>
        <taxon>Oerskovia</taxon>
    </lineage>
</organism>
<evidence type="ECO:0000259" key="4">
    <source>
        <dbReference type="SMART" id="SM00560"/>
    </source>
</evidence>
<dbReference type="Gene3D" id="2.60.40.2810">
    <property type="match status" value="1"/>
</dbReference>
<dbReference type="EMBL" id="LRIE01000002">
    <property type="protein sequence ID" value="KZM37287.1"/>
    <property type="molecule type" value="Genomic_DNA"/>
</dbReference>
<evidence type="ECO:0000256" key="1">
    <source>
        <dbReference type="ARBA" id="ARBA00022729"/>
    </source>
</evidence>
<dbReference type="Proteomes" id="UP000076447">
    <property type="component" value="Unassembled WGS sequence"/>
</dbReference>
<gene>
    <name evidence="5" type="ORF">OJAG_00010</name>
</gene>
<dbReference type="SMART" id="SM00560">
    <property type="entry name" value="LamGL"/>
    <property type="match status" value="2"/>
</dbReference>
<evidence type="ECO:0000256" key="2">
    <source>
        <dbReference type="ARBA" id="ARBA00023157"/>
    </source>
</evidence>
<dbReference type="Gene3D" id="2.60.120.200">
    <property type="match status" value="2"/>
</dbReference>
<feature type="domain" description="LamG-like jellyroll fold" evidence="4">
    <location>
        <begin position="122"/>
        <end position="256"/>
    </location>
</feature>
<dbReference type="InterPro" id="IPR013320">
    <property type="entry name" value="ConA-like_dom_sf"/>
</dbReference>
<reference evidence="5 6" key="1">
    <citation type="submission" date="2016-01" db="EMBL/GenBank/DDBJ databases">
        <title>Genome sequence of Oerskovia enterophila VJag, an agar and cellulose degrading bacterium.</title>
        <authorList>
            <person name="Poehlein A."/>
            <person name="Jag V."/>
            <person name="Bengelsdorf F."/>
            <person name="Duerre P."/>
            <person name="Daniel R."/>
        </authorList>
    </citation>
    <scope>NUCLEOTIDE SEQUENCE [LARGE SCALE GENOMIC DNA]</scope>
    <source>
        <strain evidence="5 6">VJag</strain>
    </source>
</reference>
<dbReference type="AlphaFoldDB" id="A0A161XKH1"/>
<dbReference type="InterPro" id="IPR006558">
    <property type="entry name" value="LamG-like"/>
</dbReference>
<sequence>MVAAPASGTVVVTNPATGAFTYTPTAGFVGADAFSFRVKAGSTWSNVATQSVRVTAVAGTRGTWELDEGTGVVASDSSGWGYQGALSGGTSWVTGKSGKAVRLDGSTGRVSVPDADGLDVSSALTVSAWVRPERQATQYVVKKAVSGSSDGYELGISSAGKPFLRVNQKTSGDTFRVNATSVLPTNGSTWVHLAGTFDGQRLRIYVDGVEQGSIAGPASVGVNTLPLTIGAQPDGLYPFQGAVDSVRLSDRALTAAQITEIVQGGGPVPTTPVATDGASTTTAGAAVSGTLAGTSPSGGALTFEVVAAPASGTVVVTNPATGAFTYTPATGYVGTTTFTFRVKAGSTWSNVATQTVRVTSAPGVRGTWELDEGSGTTSADSSGWAQTGTLSGGATWVDGTDGKAVRLDGNAGKVSVPDSEALDVSSALTVSAWVRPERQATQYVVKKAVSGSSDGYELGISSAGKPFLRVNQKTSGDTFRVNATSVLPTNGSTWVHLAGTFDGQRLRIYVDGVEQGSIAGPASVGVNTLPLTIGAQPDGLYPFQGAVDSVRLLDLSLIHI</sequence>